<name>L1JG31_GUITC</name>
<dbReference type="PANTHER" id="PTHR10924:SF6">
    <property type="entry name" value="SOLUTE CARRIER FAMILY 49 MEMBER A3"/>
    <property type="match status" value="1"/>
</dbReference>
<gene>
    <name evidence="6" type="ORF">GUITHDRAFT_159575</name>
</gene>
<accession>L1JG31</accession>
<feature type="transmembrane region" description="Helical" evidence="5">
    <location>
        <begin position="375"/>
        <end position="394"/>
    </location>
</feature>
<evidence type="ECO:0000313" key="7">
    <source>
        <dbReference type="EnsemblProtists" id="EKX47104"/>
    </source>
</evidence>
<reference evidence="8" key="2">
    <citation type="submission" date="2012-11" db="EMBL/GenBank/DDBJ databases">
        <authorList>
            <person name="Kuo A."/>
            <person name="Curtis B.A."/>
            <person name="Tanifuji G."/>
            <person name="Burki F."/>
            <person name="Gruber A."/>
            <person name="Irimia M."/>
            <person name="Maruyama S."/>
            <person name="Arias M.C."/>
            <person name="Ball S.G."/>
            <person name="Gile G.H."/>
            <person name="Hirakawa Y."/>
            <person name="Hopkins J.F."/>
            <person name="Rensing S.A."/>
            <person name="Schmutz J."/>
            <person name="Symeonidi A."/>
            <person name="Elias M."/>
            <person name="Eveleigh R.J."/>
            <person name="Herman E.K."/>
            <person name="Klute M.J."/>
            <person name="Nakayama T."/>
            <person name="Obornik M."/>
            <person name="Reyes-Prieto A."/>
            <person name="Armbrust E.V."/>
            <person name="Aves S.J."/>
            <person name="Beiko R.G."/>
            <person name="Coutinho P."/>
            <person name="Dacks J.B."/>
            <person name="Durnford D.G."/>
            <person name="Fast N.M."/>
            <person name="Green B.R."/>
            <person name="Grisdale C."/>
            <person name="Hempe F."/>
            <person name="Henrissat B."/>
            <person name="Hoppner M.P."/>
            <person name="Ishida K.-I."/>
            <person name="Kim E."/>
            <person name="Koreny L."/>
            <person name="Kroth P.G."/>
            <person name="Liu Y."/>
            <person name="Malik S.-B."/>
            <person name="Maier U.G."/>
            <person name="McRose D."/>
            <person name="Mock T."/>
            <person name="Neilson J.A."/>
            <person name="Onodera N.T."/>
            <person name="Poole A.M."/>
            <person name="Pritham E.J."/>
            <person name="Richards T.A."/>
            <person name="Rocap G."/>
            <person name="Roy S.W."/>
            <person name="Sarai C."/>
            <person name="Schaack S."/>
            <person name="Shirato S."/>
            <person name="Slamovits C.H."/>
            <person name="Spencer D.F."/>
            <person name="Suzuki S."/>
            <person name="Worden A.Z."/>
            <person name="Zauner S."/>
            <person name="Barry K."/>
            <person name="Bell C."/>
            <person name="Bharti A.K."/>
            <person name="Crow J.A."/>
            <person name="Grimwood J."/>
            <person name="Kramer R."/>
            <person name="Lindquist E."/>
            <person name="Lucas S."/>
            <person name="Salamov A."/>
            <person name="McFadden G.I."/>
            <person name="Lane C.E."/>
            <person name="Keeling P.J."/>
            <person name="Gray M.W."/>
            <person name="Grigoriev I.V."/>
            <person name="Archibald J.M."/>
        </authorList>
    </citation>
    <scope>NUCLEOTIDE SEQUENCE</scope>
    <source>
        <strain evidence="8">CCMP2712</strain>
    </source>
</reference>
<evidence type="ECO:0000256" key="4">
    <source>
        <dbReference type="ARBA" id="ARBA00023136"/>
    </source>
</evidence>
<dbReference type="RefSeq" id="XP_005834084.1">
    <property type="nucleotide sequence ID" value="XM_005834027.1"/>
</dbReference>
<evidence type="ECO:0000256" key="3">
    <source>
        <dbReference type="ARBA" id="ARBA00022989"/>
    </source>
</evidence>
<keyword evidence="8" id="KW-1185">Reference proteome</keyword>
<protein>
    <recommendedName>
        <fullName evidence="9">Major facilitator superfamily (MFS) profile domain-containing protein</fullName>
    </recommendedName>
</protein>
<dbReference type="PaxDb" id="55529-EKX47104"/>
<feature type="transmembrane region" description="Helical" evidence="5">
    <location>
        <begin position="317"/>
        <end position="337"/>
    </location>
</feature>
<feature type="transmembrane region" description="Helical" evidence="5">
    <location>
        <begin position="349"/>
        <end position="368"/>
    </location>
</feature>
<dbReference type="InterPro" id="IPR049680">
    <property type="entry name" value="FLVCR1-2_SLC49-like"/>
</dbReference>
<comment type="subcellular location">
    <subcellularLocation>
        <location evidence="1">Membrane</location>
        <topology evidence="1">Multi-pass membrane protein</topology>
    </subcellularLocation>
</comment>
<evidence type="ECO:0000256" key="1">
    <source>
        <dbReference type="ARBA" id="ARBA00004141"/>
    </source>
</evidence>
<keyword evidence="4 5" id="KW-0472">Membrane</keyword>
<dbReference type="HOGENOM" id="CLU_023132_5_0_1"/>
<keyword evidence="2 5" id="KW-0812">Transmembrane</keyword>
<evidence type="ECO:0008006" key="9">
    <source>
        <dbReference type="Google" id="ProtNLM"/>
    </source>
</evidence>
<dbReference type="GO" id="GO:0016020">
    <property type="term" value="C:membrane"/>
    <property type="evidence" value="ECO:0007669"/>
    <property type="project" value="UniProtKB-SubCell"/>
</dbReference>
<dbReference type="Gene3D" id="1.20.1250.20">
    <property type="entry name" value="MFS general substrate transporter like domains"/>
    <property type="match status" value="1"/>
</dbReference>
<feature type="transmembrane region" description="Helical" evidence="5">
    <location>
        <begin position="109"/>
        <end position="130"/>
    </location>
</feature>
<evidence type="ECO:0000313" key="8">
    <source>
        <dbReference type="Proteomes" id="UP000011087"/>
    </source>
</evidence>
<dbReference type="KEGG" id="gtt:GUITHDRAFT_159575"/>
<dbReference type="InterPro" id="IPR011701">
    <property type="entry name" value="MFS"/>
</dbReference>
<dbReference type="GeneID" id="17303740"/>
<proteinExistence type="predicted"/>
<dbReference type="InterPro" id="IPR036259">
    <property type="entry name" value="MFS_trans_sf"/>
</dbReference>
<dbReference type="eggNOG" id="KOG2563">
    <property type="taxonomic scope" value="Eukaryota"/>
</dbReference>
<reference evidence="7" key="3">
    <citation type="submission" date="2016-03" db="UniProtKB">
        <authorList>
            <consortium name="EnsemblProtists"/>
        </authorList>
    </citation>
    <scope>IDENTIFICATION</scope>
</reference>
<feature type="transmembrane region" description="Helical" evidence="5">
    <location>
        <begin position="45"/>
        <end position="64"/>
    </location>
</feature>
<dbReference type="OrthoDB" id="422206at2759"/>
<keyword evidence="3 5" id="KW-1133">Transmembrane helix</keyword>
<feature type="transmembrane region" description="Helical" evidence="5">
    <location>
        <begin position="213"/>
        <end position="232"/>
    </location>
</feature>
<organism evidence="6">
    <name type="scientific">Guillardia theta (strain CCMP2712)</name>
    <name type="common">Cryptophyte</name>
    <dbReference type="NCBI Taxonomy" id="905079"/>
    <lineage>
        <taxon>Eukaryota</taxon>
        <taxon>Cryptophyceae</taxon>
        <taxon>Pyrenomonadales</taxon>
        <taxon>Geminigeraceae</taxon>
        <taxon>Guillardia</taxon>
    </lineage>
</organism>
<dbReference type="EMBL" id="JH992991">
    <property type="protein sequence ID" value="EKX47104.1"/>
    <property type="molecule type" value="Genomic_DNA"/>
</dbReference>
<feature type="transmembrane region" description="Helical" evidence="5">
    <location>
        <begin position="283"/>
        <end position="305"/>
    </location>
</feature>
<reference evidence="6 8" key="1">
    <citation type="journal article" date="2012" name="Nature">
        <title>Algal genomes reveal evolutionary mosaicism and the fate of nucleomorphs.</title>
        <authorList>
            <consortium name="DOE Joint Genome Institute"/>
            <person name="Curtis B.A."/>
            <person name="Tanifuji G."/>
            <person name="Burki F."/>
            <person name="Gruber A."/>
            <person name="Irimia M."/>
            <person name="Maruyama S."/>
            <person name="Arias M.C."/>
            <person name="Ball S.G."/>
            <person name="Gile G.H."/>
            <person name="Hirakawa Y."/>
            <person name="Hopkins J.F."/>
            <person name="Kuo A."/>
            <person name="Rensing S.A."/>
            <person name="Schmutz J."/>
            <person name="Symeonidi A."/>
            <person name="Elias M."/>
            <person name="Eveleigh R.J."/>
            <person name="Herman E.K."/>
            <person name="Klute M.J."/>
            <person name="Nakayama T."/>
            <person name="Obornik M."/>
            <person name="Reyes-Prieto A."/>
            <person name="Armbrust E.V."/>
            <person name="Aves S.J."/>
            <person name="Beiko R.G."/>
            <person name="Coutinho P."/>
            <person name="Dacks J.B."/>
            <person name="Durnford D.G."/>
            <person name="Fast N.M."/>
            <person name="Green B.R."/>
            <person name="Grisdale C.J."/>
            <person name="Hempel F."/>
            <person name="Henrissat B."/>
            <person name="Hoppner M.P."/>
            <person name="Ishida K."/>
            <person name="Kim E."/>
            <person name="Koreny L."/>
            <person name="Kroth P.G."/>
            <person name="Liu Y."/>
            <person name="Malik S.B."/>
            <person name="Maier U.G."/>
            <person name="McRose D."/>
            <person name="Mock T."/>
            <person name="Neilson J.A."/>
            <person name="Onodera N.T."/>
            <person name="Poole A.M."/>
            <person name="Pritham E.J."/>
            <person name="Richards T.A."/>
            <person name="Rocap G."/>
            <person name="Roy S.W."/>
            <person name="Sarai C."/>
            <person name="Schaack S."/>
            <person name="Shirato S."/>
            <person name="Slamovits C.H."/>
            <person name="Spencer D.F."/>
            <person name="Suzuki S."/>
            <person name="Worden A.Z."/>
            <person name="Zauner S."/>
            <person name="Barry K."/>
            <person name="Bell C."/>
            <person name="Bharti A.K."/>
            <person name="Crow J.A."/>
            <person name="Grimwood J."/>
            <person name="Kramer R."/>
            <person name="Lindquist E."/>
            <person name="Lucas S."/>
            <person name="Salamov A."/>
            <person name="McFadden G.I."/>
            <person name="Lane C.E."/>
            <person name="Keeling P.J."/>
            <person name="Gray M.W."/>
            <person name="Grigoriev I.V."/>
            <person name="Archibald J.M."/>
        </authorList>
    </citation>
    <scope>NUCLEOTIDE SEQUENCE</scope>
    <source>
        <strain evidence="6 8">CCMP2712</strain>
    </source>
</reference>
<dbReference type="SUPFAM" id="SSF103473">
    <property type="entry name" value="MFS general substrate transporter"/>
    <property type="match status" value="1"/>
</dbReference>
<dbReference type="AlphaFoldDB" id="L1JG31"/>
<dbReference type="EnsemblProtists" id="EKX47104">
    <property type="protein sequence ID" value="EKX47104"/>
    <property type="gene ID" value="GUITHDRAFT_159575"/>
</dbReference>
<dbReference type="Pfam" id="PF07690">
    <property type="entry name" value="MFS_1"/>
    <property type="match status" value="1"/>
</dbReference>
<dbReference type="PANTHER" id="PTHR10924">
    <property type="entry name" value="MAJOR FACILITATOR SUPERFAMILY PROTEIN-RELATED"/>
    <property type="match status" value="1"/>
</dbReference>
<dbReference type="GO" id="GO:0022857">
    <property type="term" value="F:transmembrane transporter activity"/>
    <property type="evidence" value="ECO:0007669"/>
    <property type="project" value="InterPro"/>
</dbReference>
<sequence length="490" mass="52631">MQGLKRAAFLILAVVADSSHGFQFLGSPALRDPDDYVLYDDRWVQLGLLSLLALLSDWACFAAVGGPKTWVSSFHHNPDELIDLFLFSNVISCFLFTDVSRRFGLKKSVTWAAGLMTLGCALRSGLSFLPPFDRYDWVVPDYLFEITGTILIGIAQPFFQCSPPQLSATWFGSNERALATAVCLNANQLGIATAFVVGGTMLNGKVPEALDEYLTMITFASLAVFGGTVAWFKDRPPTPPTSSAARAAKEEDARQKALAEGKDVGPFFTYPQTALSLLSNKGFLPPLAAFVASIGVTNVVSAFTSETMHRAGFVREAIIDEIGAGFQVAIMLGGILLGRYVDRTKQYKGVTLACFGLTISTLSLLGIAEGYDMNLPGWVVVSSLIALGASAGPVQPINAELAVEVTYPSDENAVEATQQLCGNFFSALLVPICVTASQLDFKILPGIGPNEDVRGDTLVLIALASVVALIFSTFNAELKREALDSHHHHE</sequence>
<evidence type="ECO:0000313" key="6">
    <source>
        <dbReference type="EMBL" id="EKX47104.1"/>
    </source>
</evidence>
<dbReference type="Proteomes" id="UP000011087">
    <property type="component" value="Unassembled WGS sequence"/>
</dbReference>
<feature type="transmembrane region" description="Helical" evidence="5">
    <location>
        <begin position="179"/>
        <end position="201"/>
    </location>
</feature>
<evidence type="ECO:0000256" key="5">
    <source>
        <dbReference type="SAM" id="Phobius"/>
    </source>
</evidence>
<feature type="transmembrane region" description="Helical" evidence="5">
    <location>
        <begin position="458"/>
        <end position="476"/>
    </location>
</feature>
<evidence type="ECO:0000256" key="2">
    <source>
        <dbReference type="ARBA" id="ARBA00022692"/>
    </source>
</evidence>
<dbReference type="OMA" id="VCFRESY"/>